<keyword evidence="2" id="KW-1185">Reference proteome</keyword>
<accession>A0AAV7UAR8</accession>
<comment type="caution">
    <text evidence="1">The sequence shown here is derived from an EMBL/GenBank/DDBJ whole genome shotgun (WGS) entry which is preliminary data.</text>
</comment>
<dbReference type="Proteomes" id="UP001066276">
    <property type="component" value="Chromosome 3_1"/>
</dbReference>
<evidence type="ECO:0000313" key="2">
    <source>
        <dbReference type="Proteomes" id="UP001066276"/>
    </source>
</evidence>
<reference evidence="1" key="1">
    <citation type="journal article" date="2022" name="bioRxiv">
        <title>Sequencing and chromosome-scale assembly of the giantPleurodeles waltlgenome.</title>
        <authorList>
            <person name="Brown T."/>
            <person name="Elewa A."/>
            <person name="Iarovenko S."/>
            <person name="Subramanian E."/>
            <person name="Araus A.J."/>
            <person name="Petzold A."/>
            <person name="Susuki M."/>
            <person name="Suzuki K.-i.T."/>
            <person name="Hayashi T."/>
            <person name="Toyoda A."/>
            <person name="Oliveira C."/>
            <person name="Osipova E."/>
            <person name="Leigh N.D."/>
            <person name="Simon A."/>
            <person name="Yun M.H."/>
        </authorList>
    </citation>
    <scope>NUCLEOTIDE SEQUENCE</scope>
    <source>
        <strain evidence="1">20211129_DDA</strain>
        <tissue evidence="1">Liver</tissue>
    </source>
</reference>
<proteinExistence type="predicted"/>
<evidence type="ECO:0000313" key="1">
    <source>
        <dbReference type="EMBL" id="KAJ1185109.1"/>
    </source>
</evidence>
<sequence length="107" mass="11240">MPLRLAEGWNAWWTGPVSRCACPPDAGLQEAGVAGGLVLCTPLGLLCRGPLLTSAPPPSSLSARARSSAEREITDGVTLVRRVMDGRAAVLNSAIINRTRAQGVHIR</sequence>
<organism evidence="1 2">
    <name type="scientific">Pleurodeles waltl</name>
    <name type="common">Iberian ribbed newt</name>
    <dbReference type="NCBI Taxonomy" id="8319"/>
    <lineage>
        <taxon>Eukaryota</taxon>
        <taxon>Metazoa</taxon>
        <taxon>Chordata</taxon>
        <taxon>Craniata</taxon>
        <taxon>Vertebrata</taxon>
        <taxon>Euteleostomi</taxon>
        <taxon>Amphibia</taxon>
        <taxon>Batrachia</taxon>
        <taxon>Caudata</taxon>
        <taxon>Salamandroidea</taxon>
        <taxon>Salamandridae</taxon>
        <taxon>Pleurodelinae</taxon>
        <taxon>Pleurodeles</taxon>
    </lineage>
</organism>
<dbReference type="EMBL" id="JANPWB010000005">
    <property type="protein sequence ID" value="KAJ1185109.1"/>
    <property type="molecule type" value="Genomic_DNA"/>
</dbReference>
<protein>
    <submittedName>
        <fullName evidence="1">Uncharacterized protein</fullName>
    </submittedName>
</protein>
<name>A0AAV7UAR8_PLEWA</name>
<dbReference type="AlphaFoldDB" id="A0AAV7UAR8"/>
<gene>
    <name evidence="1" type="ORF">NDU88_001904</name>
</gene>